<proteinExistence type="predicted"/>
<evidence type="ECO:0000313" key="2">
    <source>
        <dbReference type="EMBL" id="VYT44934.1"/>
    </source>
</evidence>
<organism evidence="2">
    <name type="scientific">Enterocloster bolteae</name>
    <dbReference type="NCBI Taxonomy" id="208479"/>
    <lineage>
        <taxon>Bacteria</taxon>
        <taxon>Bacillati</taxon>
        <taxon>Bacillota</taxon>
        <taxon>Clostridia</taxon>
        <taxon>Lachnospirales</taxon>
        <taxon>Lachnospiraceae</taxon>
        <taxon>Enterocloster</taxon>
    </lineage>
</organism>
<evidence type="ECO:0000259" key="1">
    <source>
        <dbReference type="Pfam" id="PF03050"/>
    </source>
</evidence>
<accession>A0A6N2WT47</accession>
<dbReference type="PANTHER" id="PTHR33678">
    <property type="entry name" value="BLL1576 PROTEIN"/>
    <property type="match status" value="1"/>
</dbReference>
<dbReference type="GeneID" id="87792747"/>
<protein>
    <submittedName>
        <fullName evidence="2">Transposase IS66 family protein</fullName>
    </submittedName>
</protein>
<dbReference type="InterPro" id="IPR004291">
    <property type="entry name" value="Transposase_IS66_central"/>
</dbReference>
<sequence>METYQGILVHDHESTFFNYGTDHQDCLAHIQRQLKDSIENEPDRTWNKQMYSPIRGMIHYRNSLEPGKGCDKEEMTKYEARYDQIMVKAKEAYEYIPATEYYKEGYNLSSRMEKYRENHLLFLHNLQVPATNNEAERLLRGYKRKQKQAVTFRSFESIDYLCQYMSILVMMRQKEYVNLFDRVSQIFG</sequence>
<dbReference type="RefSeq" id="WP_002576095.1">
    <property type="nucleotide sequence ID" value="NZ_BAABZS010000001.1"/>
</dbReference>
<gene>
    <name evidence="2" type="ORF">CBLFYP116_03931</name>
</gene>
<dbReference type="EMBL" id="CACRTF010000017">
    <property type="protein sequence ID" value="VYT44934.1"/>
    <property type="molecule type" value="Genomic_DNA"/>
</dbReference>
<dbReference type="InterPro" id="IPR052344">
    <property type="entry name" value="Transposase-related"/>
</dbReference>
<name>A0A6N2WT47_9FIRM</name>
<dbReference type="Pfam" id="PF03050">
    <property type="entry name" value="DDE_Tnp_IS66"/>
    <property type="match status" value="1"/>
</dbReference>
<dbReference type="AlphaFoldDB" id="A0A6N2WT47"/>
<feature type="domain" description="Transposase IS66 central" evidence="1">
    <location>
        <begin position="2"/>
        <end position="154"/>
    </location>
</feature>
<reference evidence="2" key="1">
    <citation type="submission" date="2019-11" db="EMBL/GenBank/DDBJ databases">
        <authorList>
            <person name="Feng L."/>
        </authorList>
    </citation>
    <scope>NUCLEOTIDE SEQUENCE</scope>
    <source>
        <strain evidence="2">CbolteaeLFYP116</strain>
    </source>
</reference>